<evidence type="ECO:0000256" key="1">
    <source>
        <dbReference type="SAM" id="Phobius"/>
    </source>
</evidence>
<accession>A0A7C8YI67</accession>
<dbReference type="AlphaFoldDB" id="A0A7C8YI67"/>
<protein>
    <submittedName>
        <fullName evidence="2">Uncharacterized protein</fullName>
    </submittedName>
</protein>
<keyword evidence="1" id="KW-0812">Transmembrane</keyword>
<keyword evidence="1" id="KW-0472">Membrane</keyword>
<dbReference type="EMBL" id="GISG01023484">
    <property type="protein sequence ID" value="MBA4619036.1"/>
    <property type="molecule type" value="Transcribed_RNA"/>
</dbReference>
<reference evidence="2" key="1">
    <citation type="journal article" date="2013" name="J. Plant Res.">
        <title>Effect of fungi and light on seed germination of three Opuntia species from semiarid lands of central Mexico.</title>
        <authorList>
            <person name="Delgado-Sanchez P."/>
            <person name="Jimenez-Bremont J.F."/>
            <person name="Guerrero-Gonzalez Mde L."/>
            <person name="Flores J."/>
        </authorList>
    </citation>
    <scope>NUCLEOTIDE SEQUENCE</scope>
    <source>
        <tissue evidence="2">Cladode</tissue>
    </source>
</reference>
<organism evidence="2">
    <name type="scientific">Opuntia streptacantha</name>
    <name type="common">Prickly pear cactus</name>
    <name type="synonym">Opuntia cardona</name>
    <dbReference type="NCBI Taxonomy" id="393608"/>
    <lineage>
        <taxon>Eukaryota</taxon>
        <taxon>Viridiplantae</taxon>
        <taxon>Streptophyta</taxon>
        <taxon>Embryophyta</taxon>
        <taxon>Tracheophyta</taxon>
        <taxon>Spermatophyta</taxon>
        <taxon>Magnoliopsida</taxon>
        <taxon>eudicotyledons</taxon>
        <taxon>Gunneridae</taxon>
        <taxon>Pentapetalae</taxon>
        <taxon>Caryophyllales</taxon>
        <taxon>Cactineae</taxon>
        <taxon>Cactaceae</taxon>
        <taxon>Opuntioideae</taxon>
        <taxon>Opuntia</taxon>
    </lineage>
</organism>
<dbReference type="PROSITE" id="PS51257">
    <property type="entry name" value="PROKAR_LIPOPROTEIN"/>
    <property type="match status" value="1"/>
</dbReference>
<keyword evidence="1" id="KW-1133">Transmembrane helix</keyword>
<name>A0A7C8YI67_OPUST</name>
<sequence length="111" mass="12725">MERVADQKAYWRQLRQLLQFGGFSACQNGRELLKLVLKLKVSGFESREMLIGRVLGLCICGIFHLLLSNTAVFPFLWPELVILNRSCQASGCRLRQLRQKFPYANFMAGDT</sequence>
<evidence type="ECO:0000313" key="2">
    <source>
        <dbReference type="EMBL" id="MBA4619036.1"/>
    </source>
</evidence>
<feature type="transmembrane region" description="Helical" evidence="1">
    <location>
        <begin position="54"/>
        <end position="77"/>
    </location>
</feature>
<proteinExistence type="predicted"/>
<reference evidence="2" key="2">
    <citation type="submission" date="2020-07" db="EMBL/GenBank/DDBJ databases">
        <authorList>
            <person name="Vera ALvarez R."/>
            <person name="Arias-Moreno D.M."/>
            <person name="Jimenez-Jacinto V."/>
            <person name="Jimenez-Bremont J.F."/>
            <person name="Swaminathan K."/>
            <person name="Moose S.P."/>
            <person name="Guerrero-Gonzalez M.L."/>
            <person name="Marino-Ramirez L."/>
            <person name="Landsman D."/>
            <person name="Rodriguez-Kessler M."/>
            <person name="Delgado-Sanchez P."/>
        </authorList>
    </citation>
    <scope>NUCLEOTIDE SEQUENCE</scope>
    <source>
        <tissue evidence="2">Cladode</tissue>
    </source>
</reference>